<organism evidence="2 3">
    <name type="scientific">Candidatus Nomurabacteria bacterium RIFCSPHIGHO2_01_FULL_42_15</name>
    <dbReference type="NCBI Taxonomy" id="1801742"/>
    <lineage>
        <taxon>Bacteria</taxon>
        <taxon>Candidatus Nomuraibacteriota</taxon>
    </lineage>
</organism>
<protein>
    <submittedName>
        <fullName evidence="2">Uncharacterized protein</fullName>
    </submittedName>
</protein>
<reference evidence="2 3" key="1">
    <citation type="journal article" date="2016" name="Nat. Commun.">
        <title>Thousands of microbial genomes shed light on interconnected biogeochemical processes in an aquifer system.</title>
        <authorList>
            <person name="Anantharaman K."/>
            <person name="Brown C.T."/>
            <person name="Hug L.A."/>
            <person name="Sharon I."/>
            <person name="Castelle C.J."/>
            <person name="Probst A.J."/>
            <person name="Thomas B.C."/>
            <person name="Singh A."/>
            <person name="Wilkins M.J."/>
            <person name="Karaoz U."/>
            <person name="Brodie E.L."/>
            <person name="Williams K.H."/>
            <person name="Hubbard S.S."/>
            <person name="Banfield J.F."/>
        </authorList>
    </citation>
    <scope>NUCLEOTIDE SEQUENCE [LARGE SCALE GENOMIC DNA]</scope>
</reference>
<evidence type="ECO:0000256" key="1">
    <source>
        <dbReference type="SAM" id="SignalP"/>
    </source>
</evidence>
<name>A0A1F6VDV4_9BACT</name>
<dbReference type="EMBL" id="MFTS01000008">
    <property type="protein sequence ID" value="OGI67853.1"/>
    <property type="molecule type" value="Genomic_DNA"/>
</dbReference>
<evidence type="ECO:0000313" key="2">
    <source>
        <dbReference type="EMBL" id="OGI67853.1"/>
    </source>
</evidence>
<accession>A0A1F6VDV4</accession>
<gene>
    <name evidence="2" type="ORF">A2738_03160</name>
</gene>
<dbReference type="Proteomes" id="UP000178235">
    <property type="component" value="Unassembled WGS sequence"/>
</dbReference>
<feature type="signal peptide" evidence="1">
    <location>
        <begin position="1"/>
        <end position="21"/>
    </location>
</feature>
<feature type="chain" id="PRO_5009527199" evidence="1">
    <location>
        <begin position="22"/>
        <end position="149"/>
    </location>
</feature>
<dbReference type="AlphaFoldDB" id="A0A1F6VDV4"/>
<proteinExistence type="predicted"/>
<keyword evidence="1" id="KW-0732">Signal</keyword>
<sequence length="149" mass="15882">MKKTTIAYAMGLIMTALVLVGCGTPRVGPATTTLDPMKDVGQVRSVKRTTVVTSNSTNITMVELDETPEASQKELRMTELKGQTKASVQEAKRPSLYVPTTSYGGGYGGYPSGSYYPTHNYNRGDMGHHPRGTVVTSSGEGGVNTVFSN</sequence>
<comment type="caution">
    <text evidence="2">The sequence shown here is derived from an EMBL/GenBank/DDBJ whole genome shotgun (WGS) entry which is preliminary data.</text>
</comment>
<dbReference type="PROSITE" id="PS51257">
    <property type="entry name" value="PROKAR_LIPOPROTEIN"/>
    <property type="match status" value="1"/>
</dbReference>
<evidence type="ECO:0000313" key="3">
    <source>
        <dbReference type="Proteomes" id="UP000178235"/>
    </source>
</evidence>